<reference evidence="2" key="1">
    <citation type="submission" date="2020-08" db="EMBL/GenBank/DDBJ databases">
        <title>Multicomponent nature underlies the extraordinary mechanical properties of spider dragline silk.</title>
        <authorList>
            <person name="Kono N."/>
            <person name="Nakamura H."/>
            <person name="Mori M."/>
            <person name="Yoshida Y."/>
            <person name="Ohtoshi R."/>
            <person name="Malay A.D."/>
            <person name="Moran D.A.P."/>
            <person name="Tomita M."/>
            <person name="Numata K."/>
            <person name="Arakawa K."/>
        </authorList>
    </citation>
    <scope>NUCLEOTIDE SEQUENCE</scope>
</reference>
<feature type="chain" id="PRO_5036455637" evidence="1">
    <location>
        <begin position="22"/>
        <end position="91"/>
    </location>
</feature>
<dbReference type="Proteomes" id="UP000886998">
    <property type="component" value="Unassembled WGS sequence"/>
</dbReference>
<organism evidence="2 3">
    <name type="scientific">Trichonephila inaurata madagascariensis</name>
    <dbReference type="NCBI Taxonomy" id="2747483"/>
    <lineage>
        <taxon>Eukaryota</taxon>
        <taxon>Metazoa</taxon>
        <taxon>Ecdysozoa</taxon>
        <taxon>Arthropoda</taxon>
        <taxon>Chelicerata</taxon>
        <taxon>Arachnida</taxon>
        <taxon>Araneae</taxon>
        <taxon>Araneomorphae</taxon>
        <taxon>Entelegynae</taxon>
        <taxon>Araneoidea</taxon>
        <taxon>Nephilidae</taxon>
        <taxon>Trichonephila</taxon>
        <taxon>Trichonephila inaurata</taxon>
    </lineage>
</organism>
<keyword evidence="3" id="KW-1185">Reference proteome</keyword>
<evidence type="ECO:0000256" key="1">
    <source>
        <dbReference type="SAM" id="SignalP"/>
    </source>
</evidence>
<proteinExistence type="predicted"/>
<name>A0A8X7BP27_9ARAC</name>
<feature type="signal peptide" evidence="1">
    <location>
        <begin position="1"/>
        <end position="21"/>
    </location>
</feature>
<dbReference type="AlphaFoldDB" id="A0A8X7BP27"/>
<evidence type="ECO:0000313" key="2">
    <source>
        <dbReference type="EMBL" id="GFY38445.1"/>
    </source>
</evidence>
<accession>A0A8X7BP27</accession>
<dbReference type="EMBL" id="BMAV01000854">
    <property type="protein sequence ID" value="GFY38445.1"/>
    <property type="molecule type" value="Genomic_DNA"/>
</dbReference>
<sequence>MLWMYLALLLNFSLSTKLISGTPDFGISLRKISGVKGEISRTSSDTLVAGAEEELRPLDAIDEGTAIDVGIGARVSEIEAAIEDVDIKRFA</sequence>
<comment type="caution">
    <text evidence="2">The sequence shown here is derived from an EMBL/GenBank/DDBJ whole genome shotgun (WGS) entry which is preliminary data.</text>
</comment>
<keyword evidence="1" id="KW-0732">Signal</keyword>
<gene>
    <name evidence="2" type="ORF">TNIN_352231</name>
</gene>
<protein>
    <submittedName>
        <fullName evidence="2">Uncharacterized protein</fullName>
    </submittedName>
</protein>
<evidence type="ECO:0000313" key="3">
    <source>
        <dbReference type="Proteomes" id="UP000886998"/>
    </source>
</evidence>